<evidence type="ECO:0000313" key="2">
    <source>
        <dbReference type="Proteomes" id="UP000315226"/>
    </source>
</evidence>
<dbReference type="EMBL" id="BJMN01000035">
    <property type="protein sequence ID" value="GEB59689.1"/>
    <property type="molecule type" value="Genomic_DNA"/>
</dbReference>
<gene>
    <name evidence="1" type="ORF">SGA01_52940</name>
</gene>
<organism evidence="1 2">
    <name type="scientific">Streptomyces gardneri</name>
    <dbReference type="NCBI Taxonomy" id="66892"/>
    <lineage>
        <taxon>Bacteria</taxon>
        <taxon>Bacillati</taxon>
        <taxon>Actinomycetota</taxon>
        <taxon>Actinomycetes</taxon>
        <taxon>Kitasatosporales</taxon>
        <taxon>Streptomycetaceae</taxon>
        <taxon>Streptomyces</taxon>
    </lineage>
</organism>
<evidence type="ECO:0000313" key="1">
    <source>
        <dbReference type="EMBL" id="GEB59689.1"/>
    </source>
</evidence>
<dbReference type="Proteomes" id="UP000315226">
    <property type="component" value="Unassembled WGS sequence"/>
</dbReference>
<proteinExistence type="predicted"/>
<reference evidence="1 2" key="1">
    <citation type="submission" date="2019-06" db="EMBL/GenBank/DDBJ databases">
        <title>Whole genome shotgun sequence of Streptomyces gardneri NBRC 12865.</title>
        <authorList>
            <person name="Hosoyama A."/>
            <person name="Uohara A."/>
            <person name="Ohji S."/>
            <person name="Ichikawa N."/>
        </authorList>
    </citation>
    <scope>NUCLEOTIDE SEQUENCE [LARGE SCALE GENOMIC DNA]</scope>
    <source>
        <strain evidence="1 2">NBRC 12865</strain>
    </source>
</reference>
<protein>
    <submittedName>
        <fullName evidence="1">Uncharacterized protein</fullName>
    </submittedName>
</protein>
<sequence>MPVGVSCQPAAAVGVSPARAGAARLSASAAPISPTDIIRLVFPMDVMAPEASAPGRSPSRVRPRGASPGCVPGRAFLGWVA</sequence>
<comment type="caution">
    <text evidence="1">The sequence shown here is derived from an EMBL/GenBank/DDBJ whole genome shotgun (WGS) entry which is preliminary data.</text>
</comment>
<keyword evidence="2" id="KW-1185">Reference proteome</keyword>
<name>A0A4Y3RQR7_9ACTN</name>
<dbReference type="AlphaFoldDB" id="A0A4Y3RQR7"/>
<accession>A0A4Y3RQR7</accession>